<reference evidence="1 2" key="1">
    <citation type="journal article" date="2015" name="Genome Biol. Evol.">
        <title>The genome of winter moth (Operophtera brumata) provides a genomic perspective on sexual dimorphism and phenology.</title>
        <authorList>
            <person name="Derks M.F."/>
            <person name="Smit S."/>
            <person name="Salis L."/>
            <person name="Schijlen E."/>
            <person name="Bossers A."/>
            <person name="Mateman C."/>
            <person name="Pijl A.S."/>
            <person name="de Ridder D."/>
            <person name="Groenen M.A."/>
            <person name="Visser M.E."/>
            <person name="Megens H.J."/>
        </authorList>
    </citation>
    <scope>NUCLEOTIDE SEQUENCE [LARGE SCALE GENOMIC DNA]</scope>
    <source>
        <strain evidence="1">WM2013NL</strain>
        <tissue evidence="1">Head and thorax</tissue>
    </source>
</reference>
<sequence length="219" mass="24063">MASRIVRKVKRVKRDSFLNDLKENAPVGTTMKVAANLLEGKNVTIKPAAEMAEFNVSQLIAELSENTKVPKVEIENIQRRLLQQANEILKVNAFANSTNQPVPEPRIVNTTQKYDNNKPVYGRPIQRDDQDMRYNSMVARDNQLDPQLVPEKLEMSPDGACGMINGGGNGNMLRVGTSPAQGTRGFFYGTGSATARLAASARAAPIRGECLSVFVFKLL</sequence>
<gene>
    <name evidence="1" type="ORF">OBRU01_07139</name>
</gene>
<dbReference type="EMBL" id="JTDY01003299">
    <property type="protein sequence ID" value="KOB69783.1"/>
    <property type="molecule type" value="Genomic_DNA"/>
</dbReference>
<keyword evidence="2" id="KW-1185">Reference proteome</keyword>
<organism evidence="1 2">
    <name type="scientific">Operophtera brumata</name>
    <name type="common">Winter moth</name>
    <name type="synonym">Phalaena brumata</name>
    <dbReference type="NCBI Taxonomy" id="104452"/>
    <lineage>
        <taxon>Eukaryota</taxon>
        <taxon>Metazoa</taxon>
        <taxon>Ecdysozoa</taxon>
        <taxon>Arthropoda</taxon>
        <taxon>Hexapoda</taxon>
        <taxon>Insecta</taxon>
        <taxon>Pterygota</taxon>
        <taxon>Neoptera</taxon>
        <taxon>Endopterygota</taxon>
        <taxon>Lepidoptera</taxon>
        <taxon>Glossata</taxon>
        <taxon>Ditrysia</taxon>
        <taxon>Geometroidea</taxon>
        <taxon>Geometridae</taxon>
        <taxon>Larentiinae</taxon>
        <taxon>Operophtera</taxon>
    </lineage>
</organism>
<name>A0A0L7L2R4_OPEBR</name>
<dbReference type="AlphaFoldDB" id="A0A0L7L2R4"/>
<comment type="caution">
    <text evidence="1">The sequence shown here is derived from an EMBL/GenBank/DDBJ whole genome shotgun (WGS) entry which is preliminary data.</text>
</comment>
<accession>A0A0L7L2R4</accession>
<proteinExistence type="predicted"/>
<evidence type="ECO:0000313" key="1">
    <source>
        <dbReference type="EMBL" id="KOB69783.1"/>
    </source>
</evidence>
<protein>
    <submittedName>
        <fullName evidence="1">Putative Type IV pilin biogenesis protein</fullName>
    </submittedName>
</protein>
<evidence type="ECO:0000313" key="2">
    <source>
        <dbReference type="Proteomes" id="UP000037510"/>
    </source>
</evidence>
<dbReference type="Proteomes" id="UP000037510">
    <property type="component" value="Unassembled WGS sequence"/>
</dbReference>